<dbReference type="PANTHER" id="PTHR48063">
    <property type="entry name" value="LRR RECEPTOR-LIKE KINASE"/>
    <property type="match status" value="1"/>
</dbReference>
<evidence type="ECO:0000256" key="1">
    <source>
        <dbReference type="ARBA" id="ARBA00004479"/>
    </source>
</evidence>
<evidence type="ECO:0000256" key="3">
    <source>
        <dbReference type="ARBA" id="ARBA00022729"/>
    </source>
</evidence>
<evidence type="ECO:0000256" key="2">
    <source>
        <dbReference type="ARBA" id="ARBA00022692"/>
    </source>
</evidence>
<gene>
    <name evidence="7" type="ORF">RJ640_027750</name>
</gene>
<dbReference type="Proteomes" id="UP001187471">
    <property type="component" value="Unassembled WGS sequence"/>
</dbReference>
<keyword evidence="6" id="KW-0325">Glycoprotein</keyword>
<organism evidence="7 8">
    <name type="scientific">Escallonia rubra</name>
    <dbReference type="NCBI Taxonomy" id="112253"/>
    <lineage>
        <taxon>Eukaryota</taxon>
        <taxon>Viridiplantae</taxon>
        <taxon>Streptophyta</taxon>
        <taxon>Embryophyta</taxon>
        <taxon>Tracheophyta</taxon>
        <taxon>Spermatophyta</taxon>
        <taxon>Magnoliopsida</taxon>
        <taxon>eudicotyledons</taxon>
        <taxon>Gunneridae</taxon>
        <taxon>Pentapetalae</taxon>
        <taxon>asterids</taxon>
        <taxon>campanulids</taxon>
        <taxon>Escalloniales</taxon>
        <taxon>Escalloniaceae</taxon>
        <taxon>Escallonia</taxon>
    </lineage>
</organism>
<evidence type="ECO:0000256" key="4">
    <source>
        <dbReference type="ARBA" id="ARBA00022989"/>
    </source>
</evidence>
<keyword evidence="3" id="KW-0732">Signal</keyword>
<sequence>MISGELSASLKNLTSLETLDLGNKNLSGTIPPWDGNVFTNLRIINLRTNSFSDVLPTELLNSSSLQVLDLVENNLTGNILTNIVGLKAMAQDLKGVYYAESLVLNTKCLPQKYTKTLSLVTSIDLFGNNFRGDFLAKLSLLFALTILNLSRNHINGNIPGSI</sequence>
<dbReference type="PANTHER" id="PTHR48063:SF16">
    <property type="entry name" value="LRR RECEPTOR-LIKE SERINE_THREONINE-PROTEIN KINASE GSO1"/>
    <property type="match status" value="1"/>
</dbReference>
<comment type="subcellular location">
    <subcellularLocation>
        <location evidence="1">Membrane</location>
        <topology evidence="1">Single-pass type I membrane protein</topology>
    </subcellularLocation>
</comment>
<evidence type="ECO:0000256" key="6">
    <source>
        <dbReference type="ARBA" id="ARBA00023180"/>
    </source>
</evidence>
<evidence type="ECO:0000313" key="7">
    <source>
        <dbReference type="EMBL" id="KAK2967710.1"/>
    </source>
</evidence>
<dbReference type="GO" id="GO:0016020">
    <property type="term" value="C:membrane"/>
    <property type="evidence" value="ECO:0007669"/>
    <property type="project" value="UniProtKB-SubCell"/>
</dbReference>
<dbReference type="InterPro" id="IPR046956">
    <property type="entry name" value="RLP23-like"/>
</dbReference>
<dbReference type="Gene3D" id="3.80.10.10">
    <property type="entry name" value="Ribonuclease Inhibitor"/>
    <property type="match status" value="1"/>
</dbReference>
<keyword evidence="8" id="KW-1185">Reference proteome</keyword>
<dbReference type="InterPro" id="IPR001611">
    <property type="entry name" value="Leu-rich_rpt"/>
</dbReference>
<keyword evidence="4" id="KW-1133">Transmembrane helix</keyword>
<dbReference type="Pfam" id="PF00560">
    <property type="entry name" value="LRR_1"/>
    <property type="match status" value="3"/>
</dbReference>
<reference evidence="7" key="1">
    <citation type="submission" date="2022-12" db="EMBL/GenBank/DDBJ databases">
        <title>Draft genome assemblies for two species of Escallonia (Escalloniales).</title>
        <authorList>
            <person name="Chanderbali A."/>
            <person name="Dervinis C."/>
            <person name="Anghel I."/>
            <person name="Soltis D."/>
            <person name="Soltis P."/>
            <person name="Zapata F."/>
        </authorList>
    </citation>
    <scope>NUCLEOTIDE SEQUENCE</scope>
    <source>
        <strain evidence="7">UCBG92.1500</strain>
        <tissue evidence="7">Leaf</tissue>
    </source>
</reference>
<name>A0AA88U2A1_9ASTE</name>
<proteinExistence type="predicted"/>
<dbReference type="SUPFAM" id="SSF52058">
    <property type="entry name" value="L domain-like"/>
    <property type="match status" value="1"/>
</dbReference>
<comment type="caution">
    <text evidence="7">The sequence shown here is derived from an EMBL/GenBank/DDBJ whole genome shotgun (WGS) entry which is preliminary data.</text>
</comment>
<evidence type="ECO:0000256" key="5">
    <source>
        <dbReference type="ARBA" id="ARBA00023136"/>
    </source>
</evidence>
<dbReference type="EMBL" id="JAVXUO010002997">
    <property type="protein sequence ID" value="KAK2967710.1"/>
    <property type="molecule type" value="Genomic_DNA"/>
</dbReference>
<accession>A0AA88U2A1</accession>
<dbReference type="InterPro" id="IPR032675">
    <property type="entry name" value="LRR_dom_sf"/>
</dbReference>
<evidence type="ECO:0000313" key="8">
    <source>
        <dbReference type="Proteomes" id="UP001187471"/>
    </source>
</evidence>
<keyword evidence="2" id="KW-0812">Transmembrane</keyword>
<protein>
    <submittedName>
        <fullName evidence="7">Uncharacterized protein</fullName>
    </submittedName>
</protein>
<dbReference type="AlphaFoldDB" id="A0AA88U2A1"/>
<keyword evidence="5" id="KW-0472">Membrane</keyword>